<comment type="similarity">
    <text evidence="1">Belongs to the EF-1-beta/EF-1-delta family.</text>
</comment>
<dbReference type="AlphaFoldDB" id="A0A098VWT9"/>
<dbReference type="InterPro" id="IPR036282">
    <property type="entry name" value="Glutathione-S-Trfase_C_sf"/>
</dbReference>
<keyword evidence="7" id="KW-1185">Reference proteome</keyword>
<dbReference type="SMART" id="SM00888">
    <property type="entry name" value="EF1_GNE"/>
    <property type="match status" value="1"/>
</dbReference>
<dbReference type="CDD" id="cd00292">
    <property type="entry name" value="EF1B"/>
    <property type="match status" value="1"/>
</dbReference>
<evidence type="ECO:0008006" key="8">
    <source>
        <dbReference type="Google" id="ProtNLM"/>
    </source>
</evidence>
<dbReference type="VEuPathDB" id="MicrosporidiaDB:DI09_19p130"/>
<feature type="domain" description="Elongation factor 1 beta central acidic region eukaryote" evidence="5">
    <location>
        <begin position="101"/>
        <end position="127"/>
    </location>
</feature>
<reference evidence="6 7" key="1">
    <citation type="submission" date="2014-04" db="EMBL/GenBank/DDBJ databases">
        <title>A new species of microsporidia sheds light on the evolution of extreme parasitism.</title>
        <authorList>
            <person name="Haag K.L."/>
            <person name="James T.Y."/>
            <person name="Larsson R."/>
            <person name="Schaer T.M."/>
            <person name="Refardt D."/>
            <person name="Pombert J.-F."/>
            <person name="Ebert D."/>
        </authorList>
    </citation>
    <scope>NUCLEOTIDE SEQUENCE [LARGE SCALE GENOMIC DNA]</scope>
    <source>
        <strain evidence="6 7">UGP3</strain>
        <tissue evidence="6">Spores</tissue>
    </source>
</reference>
<comment type="caution">
    <text evidence="6">The sequence shown here is derived from an EMBL/GenBank/DDBJ whole genome shotgun (WGS) entry which is preliminary data.</text>
</comment>
<dbReference type="Gene3D" id="3.30.70.60">
    <property type="match status" value="1"/>
</dbReference>
<dbReference type="GO" id="GO:0003746">
    <property type="term" value="F:translation elongation factor activity"/>
    <property type="evidence" value="ECO:0007669"/>
    <property type="project" value="UniProtKB-KW"/>
</dbReference>
<evidence type="ECO:0000259" key="4">
    <source>
        <dbReference type="SMART" id="SM00888"/>
    </source>
</evidence>
<evidence type="ECO:0000256" key="3">
    <source>
        <dbReference type="ARBA" id="ARBA00022917"/>
    </source>
</evidence>
<evidence type="ECO:0000313" key="7">
    <source>
        <dbReference type="Proteomes" id="UP000029725"/>
    </source>
</evidence>
<dbReference type="PANTHER" id="PTHR11595:SF21">
    <property type="entry name" value="ELONGATION FACTOR 1-BETA"/>
    <property type="match status" value="1"/>
</dbReference>
<dbReference type="GO" id="GO:0005085">
    <property type="term" value="F:guanyl-nucleotide exchange factor activity"/>
    <property type="evidence" value="ECO:0007669"/>
    <property type="project" value="TreeGrafter"/>
</dbReference>
<dbReference type="SUPFAM" id="SSF47616">
    <property type="entry name" value="GST C-terminal domain-like"/>
    <property type="match status" value="1"/>
</dbReference>
<dbReference type="PANTHER" id="PTHR11595">
    <property type="entry name" value="EF-HAND AND COILED-COIL DOMAIN-CONTAINING FAMILY MEMBER"/>
    <property type="match status" value="1"/>
</dbReference>
<dbReference type="GO" id="GO:0005829">
    <property type="term" value="C:cytosol"/>
    <property type="evidence" value="ECO:0007669"/>
    <property type="project" value="TreeGrafter"/>
</dbReference>
<dbReference type="Proteomes" id="UP000029725">
    <property type="component" value="Unassembled WGS sequence"/>
</dbReference>
<dbReference type="InterPro" id="IPR014717">
    <property type="entry name" value="Transl_elong_EF1B/ribsomal_bS6"/>
</dbReference>
<proteinExistence type="inferred from homology"/>
<dbReference type="GeneID" id="25258862"/>
<dbReference type="InterPro" id="IPR018940">
    <property type="entry name" value="EF-1_beta_acid_region_euk"/>
</dbReference>
<dbReference type="SUPFAM" id="SSF54984">
    <property type="entry name" value="eEF-1beta-like"/>
    <property type="match status" value="1"/>
</dbReference>
<dbReference type="InterPro" id="IPR036219">
    <property type="entry name" value="eEF-1beta-like_sf"/>
</dbReference>
<dbReference type="GO" id="GO:0005853">
    <property type="term" value="C:eukaryotic translation elongation factor 1 complex"/>
    <property type="evidence" value="ECO:0007669"/>
    <property type="project" value="InterPro"/>
</dbReference>
<evidence type="ECO:0000313" key="6">
    <source>
        <dbReference type="EMBL" id="KGG52231.1"/>
    </source>
</evidence>
<dbReference type="SMART" id="SM01182">
    <property type="entry name" value="EF-1_beta_acid"/>
    <property type="match status" value="1"/>
</dbReference>
<dbReference type="InterPro" id="IPR049720">
    <property type="entry name" value="EF1B_bsu/dsu"/>
</dbReference>
<keyword evidence="3" id="KW-0648">Protein biosynthesis</keyword>
<dbReference type="FunFam" id="3.30.70.60:FF:000001">
    <property type="entry name" value="Elongation factor 1-beta 1 like"/>
    <property type="match status" value="1"/>
</dbReference>
<dbReference type="HOGENOM" id="CLU_050172_0_2_1"/>
<dbReference type="Pfam" id="PF10587">
    <property type="entry name" value="EF-1_beta_acid"/>
    <property type="match status" value="1"/>
</dbReference>
<dbReference type="InterPro" id="IPR014038">
    <property type="entry name" value="EF1B_bsu/dsu_GNE"/>
</dbReference>
<dbReference type="Pfam" id="PF00736">
    <property type="entry name" value="EF1_GNE"/>
    <property type="match status" value="1"/>
</dbReference>
<dbReference type="OrthoDB" id="331763at2759"/>
<organism evidence="6 7">
    <name type="scientific">Mitosporidium daphniae</name>
    <dbReference type="NCBI Taxonomy" id="1485682"/>
    <lineage>
        <taxon>Eukaryota</taxon>
        <taxon>Fungi</taxon>
        <taxon>Fungi incertae sedis</taxon>
        <taxon>Microsporidia</taxon>
        <taxon>Mitosporidium</taxon>
    </lineage>
</organism>
<evidence type="ECO:0000259" key="5">
    <source>
        <dbReference type="SMART" id="SM01182"/>
    </source>
</evidence>
<sequence>MSSVLTFPADFPVLNEHLSTRSFIEFTGKPSSADVEVLKSLGASPVDAKLYPHVARWARCVAFNVEKKSICNSQCEIANLILKTASVSVSSSKANDDDVDLFGSDEEEDAEAEALKAKRLAEYNAKKAAKPVVIAKSLVTMDVKPWEDTTDLVEMEKCIREIEMDGLVWGSSKLVPIGYGIRKLQISCAIEDAKVSMDSVEELIVGFEDLVQSIDIVSFNKL</sequence>
<feature type="domain" description="Translation elongation factor EF1B beta/delta subunit guanine nucleotide exchange" evidence="4">
    <location>
        <begin position="136"/>
        <end position="222"/>
    </location>
</feature>
<dbReference type="EMBL" id="JMKJ01000110">
    <property type="protein sequence ID" value="KGG52231.1"/>
    <property type="molecule type" value="Genomic_DNA"/>
</dbReference>
<name>A0A098VWT9_9MICR</name>
<dbReference type="RefSeq" id="XP_013238658.1">
    <property type="nucleotide sequence ID" value="XM_013383204.1"/>
</dbReference>
<keyword evidence="2" id="KW-0251">Elongation factor</keyword>
<accession>A0A098VWT9</accession>
<gene>
    <name evidence="6" type="ORF">DI09_19p130</name>
</gene>
<evidence type="ECO:0000256" key="2">
    <source>
        <dbReference type="ARBA" id="ARBA00022768"/>
    </source>
</evidence>
<evidence type="ECO:0000256" key="1">
    <source>
        <dbReference type="ARBA" id="ARBA00007411"/>
    </source>
</evidence>
<protein>
    <recommendedName>
        <fullName evidence="8">Elongation factor 1-beta</fullName>
    </recommendedName>
</protein>